<comment type="similarity">
    <text evidence="3">Belongs to the ABC transporter superfamily. ABCF family. ARE2 subfamily.</text>
</comment>
<dbReference type="InterPro" id="IPR003439">
    <property type="entry name" value="ABC_transporter-like_ATP-bd"/>
</dbReference>
<keyword evidence="3" id="KW-0694">RNA-binding</keyword>
<dbReference type="InterPro" id="IPR043684">
    <property type="entry name" value="VmlR"/>
</dbReference>
<comment type="function">
    <text evidence="3">Recognizes and binds in the vacant E-site of ribosomes stalled by some peptidyltransferase center (PTC)-targeting antibiotics. Makes contact with the PTC and both ribosomal subunits. Induces conformational changes in the P-site, which allows it to dislodge the antibiotic from its PTC binding site.</text>
</comment>
<dbReference type="InterPro" id="IPR032781">
    <property type="entry name" value="ABC_tran_Xtn"/>
</dbReference>
<comment type="subcellular location">
    <subcellularLocation>
        <location evidence="3">Cytoplasm</location>
    </subcellularLocation>
    <text evidence="3">Does not stably associate with ribosomes.</text>
</comment>
<dbReference type="STRING" id="200991.AUC31_09310"/>
<dbReference type="PANTHER" id="PTHR42855:SF2">
    <property type="entry name" value="DRUG RESISTANCE ABC TRANSPORTER,ATP-BINDING PROTEIN"/>
    <property type="match status" value="1"/>
</dbReference>
<dbReference type="SMART" id="SM00382">
    <property type="entry name" value="AAA"/>
    <property type="match status" value="2"/>
</dbReference>
<dbReference type="GO" id="GO:0019843">
    <property type="term" value="F:rRNA binding"/>
    <property type="evidence" value="ECO:0007669"/>
    <property type="project" value="UniProtKB-UniRule"/>
</dbReference>
<name>A0A0U2XF02_9BACL</name>
<dbReference type="PROSITE" id="PS50893">
    <property type="entry name" value="ABC_TRANSPORTER_2"/>
    <property type="match status" value="2"/>
</dbReference>
<keyword evidence="3" id="KW-0046">Antibiotic resistance</keyword>
<dbReference type="OrthoDB" id="9760950at2"/>
<dbReference type="GO" id="GO:0003746">
    <property type="term" value="F:translation elongation factor activity"/>
    <property type="evidence" value="ECO:0007669"/>
    <property type="project" value="UniProtKB-KW"/>
</dbReference>
<keyword evidence="3" id="KW-0677">Repeat</keyword>
<comment type="domain">
    <text evidence="3">The antibiotic resistance domain (ARD) is packed between the 23S rRNA and the acceptor arm of the P-site tRNA and inserts into the peptidyltransferase center (PTC). The C-terminal extension (CTE) contacts the small ribosomal subunit, positioned in the Shine-Dalgarno-anti-Shine-Dalgarno cavity.</text>
</comment>
<evidence type="ECO:0000259" key="4">
    <source>
        <dbReference type="PROSITE" id="PS50893"/>
    </source>
</evidence>
<dbReference type="GO" id="GO:0000049">
    <property type="term" value="F:tRNA binding"/>
    <property type="evidence" value="ECO:0007669"/>
    <property type="project" value="UniProtKB-UniRule"/>
</dbReference>
<dbReference type="HAMAP" id="MF_00846">
    <property type="entry name" value="VmlR"/>
    <property type="match status" value="1"/>
</dbReference>
<sequence length="546" mass="61525">MTELMKLLNVSLEIEQQPLFEDVTANIMSGDRIGIIGKNGAGKTTLLRLISGDIAPASGQLIQGGPDVSVRAVEQELPDYAFEDVTKAEQALLNRWKVPLRDFAQLSGGEKLKARLAKGLAQPADLLLLDEPTNHLDAQGTAHLLRELNAYPGAIAIVSHDRYFLDQIATKIWSIENGKVHSHNGNYSDYMEFRERKRISQQHAYDIQQKRIDRIETQMKQLSSWSESAHANSTKQEGYKEYYRVKAKSMDALVKSKQKRLEKELANAAVDAVEPEYEVDFAFRANPKAGKRFLEVKKLGKSFGDMPLFKNASFTVQHGEKIAVVGANGSGKTTFLKMLAGEEPVSVGELWLSPSASVGYLTQDVFDLPLDRTPAELFEQFTFKERGRVQNLLKHLGFRKEQWLEPIQEMSMGERVKCKLMKFILEDKDALLLDEPTNHLDLPSREQLESTLADYRGTLLVVSHDRYLLDKATDGKLVFEGGTIRKQLGEAPQQEALGSSGELRLKLETERQAVLGKLSFMQPKDPSYTELDRRFVELTKQLKEME</sequence>
<feature type="binding site" evidence="3">
    <location>
        <begin position="37"/>
        <end position="44"/>
    </location>
    <ligand>
        <name>ATP</name>
        <dbReference type="ChEBI" id="CHEBI:30616"/>
        <label>1</label>
    </ligand>
</feature>
<protein>
    <recommendedName>
        <fullName evidence="3">Ribosome protection protein VmlR</fullName>
    </recommendedName>
</protein>
<dbReference type="GO" id="GO:0016887">
    <property type="term" value="F:ATP hydrolysis activity"/>
    <property type="evidence" value="ECO:0007669"/>
    <property type="project" value="InterPro"/>
</dbReference>
<dbReference type="PANTHER" id="PTHR42855">
    <property type="entry name" value="ABC TRANSPORTER ATP-BINDING SUBUNIT"/>
    <property type="match status" value="1"/>
</dbReference>
<evidence type="ECO:0000256" key="3">
    <source>
        <dbReference type="HAMAP-Rule" id="MF_00846"/>
    </source>
</evidence>
<keyword evidence="1 3" id="KW-0547">Nucleotide-binding</keyword>
<dbReference type="Pfam" id="PF00005">
    <property type="entry name" value="ABC_tran"/>
    <property type="match status" value="2"/>
</dbReference>
<evidence type="ECO:0000313" key="6">
    <source>
        <dbReference type="Proteomes" id="UP000067683"/>
    </source>
</evidence>
<evidence type="ECO:0000256" key="2">
    <source>
        <dbReference type="ARBA" id="ARBA00022840"/>
    </source>
</evidence>
<keyword evidence="6" id="KW-1185">Reference proteome</keyword>
<dbReference type="SUPFAM" id="SSF52540">
    <property type="entry name" value="P-loop containing nucleoside triphosphate hydrolases"/>
    <property type="match status" value="2"/>
</dbReference>
<dbReference type="RefSeq" id="WP_058382114.1">
    <property type="nucleotide sequence ID" value="NZ_CP013659.2"/>
</dbReference>
<dbReference type="InterPro" id="IPR003593">
    <property type="entry name" value="AAA+_ATPase"/>
</dbReference>
<dbReference type="Proteomes" id="UP000067683">
    <property type="component" value="Chromosome"/>
</dbReference>
<dbReference type="InterPro" id="IPR027417">
    <property type="entry name" value="P-loop_NTPase"/>
</dbReference>
<dbReference type="EMBL" id="CP013659">
    <property type="protein sequence ID" value="ALS75407.1"/>
    <property type="molecule type" value="Genomic_DNA"/>
</dbReference>
<feature type="domain" description="ABC transporter" evidence="4">
    <location>
        <begin position="5"/>
        <end position="202"/>
    </location>
</feature>
<dbReference type="GO" id="GO:0046677">
    <property type="term" value="P:response to antibiotic"/>
    <property type="evidence" value="ECO:0007669"/>
    <property type="project" value="UniProtKB-KW"/>
</dbReference>
<feature type="binding site" evidence="3">
    <location>
        <begin position="326"/>
        <end position="333"/>
    </location>
    <ligand>
        <name>ATP</name>
        <dbReference type="ChEBI" id="CHEBI:30616"/>
        <label>2</label>
    </ligand>
</feature>
<dbReference type="KEGG" id="prt:AUC31_09310"/>
<dbReference type="CDD" id="cd03221">
    <property type="entry name" value="ABCF_EF-3"/>
    <property type="match status" value="2"/>
</dbReference>
<gene>
    <name evidence="3" type="primary">vmlR</name>
    <name evidence="5" type="ORF">AUC31_09310</name>
</gene>
<dbReference type="Gene3D" id="3.40.50.300">
    <property type="entry name" value="P-loop containing nucleotide triphosphate hydrolases"/>
    <property type="match status" value="3"/>
</dbReference>
<reference evidence="5" key="1">
    <citation type="submission" date="2016-01" db="EMBL/GenBank/DDBJ databases">
        <title>Complete genome of Planococcus rifietoensis type strain M8.</title>
        <authorList>
            <person name="See-Too W.S."/>
        </authorList>
    </citation>
    <scope>NUCLEOTIDE SEQUENCE [LARGE SCALE GENOMIC DNA]</scope>
    <source>
        <strain evidence="5">M8</strain>
    </source>
</reference>
<dbReference type="NCBIfam" id="NF000355">
    <property type="entry name" value="ribo_prot_ABC_F"/>
    <property type="match status" value="1"/>
</dbReference>
<dbReference type="GO" id="GO:0072344">
    <property type="term" value="P:rescue of stalled ribosome"/>
    <property type="evidence" value="ECO:0007669"/>
    <property type="project" value="UniProtKB-UniRule"/>
</dbReference>
<comment type="subunit">
    <text evidence="3">Binds within the E-site of the 70S ribosome, where it contacts ribosomal proteins of the large and small subunit, the 16 and 23S rRNAs and the acceptor arm of the P-site tRNA.</text>
</comment>
<dbReference type="AlphaFoldDB" id="A0A0U2XF02"/>
<keyword evidence="3" id="KW-0963">Cytoplasm</keyword>
<feature type="region of interest" description="Antibiotic resistance domain (ARD)" evidence="3">
    <location>
        <begin position="185"/>
        <end position="291"/>
    </location>
</feature>
<keyword evidence="5" id="KW-0251">Elongation factor</keyword>
<dbReference type="GO" id="GO:0005737">
    <property type="term" value="C:cytoplasm"/>
    <property type="evidence" value="ECO:0007669"/>
    <property type="project" value="UniProtKB-SubCell"/>
</dbReference>
<dbReference type="InterPro" id="IPR051309">
    <property type="entry name" value="ABCF_ATPase"/>
</dbReference>
<proteinExistence type="inferred from homology"/>
<keyword evidence="2 3" id="KW-0067">ATP-binding</keyword>
<accession>A0A0U2XF02</accession>
<evidence type="ECO:0000313" key="5">
    <source>
        <dbReference type="EMBL" id="ALS75407.1"/>
    </source>
</evidence>
<organism evidence="5 6">
    <name type="scientific">Planococcus rifietoensis</name>
    <dbReference type="NCBI Taxonomy" id="200991"/>
    <lineage>
        <taxon>Bacteria</taxon>
        <taxon>Bacillati</taxon>
        <taxon>Bacillota</taxon>
        <taxon>Bacilli</taxon>
        <taxon>Bacillales</taxon>
        <taxon>Caryophanaceae</taxon>
        <taxon>Planococcus</taxon>
    </lineage>
</organism>
<feature type="domain" description="ABC transporter" evidence="4">
    <location>
        <begin position="294"/>
        <end position="506"/>
    </location>
</feature>
<keyword evidence="5" id="KW-0648">Protein biosynthesis</keyword>
<dbReference type="Pfam" id="PF12848">
    <property type="entry name" value="ABC_tran_Xtn"/>
    <property type="match status" value="1"/>
</dbReference>
<evidence type="ECO:0000256" key="1">
    <source>
        <dbReference type="ARBA" id="ARBA00022741"/>
    </source>
</evidence>
<keyword evidence="3" id="KW-0699">rRNA-binding</keyword>
<keyword evidence="3" id="KW-0820">tRNA-binding</keyword>
<dbReference type="GO" id="GO:0005524">
    <property type="term" value="F:ATP binding"/>
    <property type="evidence" value="ECO:0007669"/>
    <property type="project" value="UniProtKB-UniRule"/>
</dbReference>